<feature type="signal peptide" evidence="1">
    <location>
        <begin position="1"/>
        <end position="17"/>
    </location>
</feature>
<dbReference type="VEuPathDB" id="MicrosporidiaDB:H312_01610"/>
<dbReference type="HOGENOM" id="CLU_2222599_0_0_1"/>
<evidence type="ECO:0000256" key="1">
    <source>
        <dbReference type="SAM" id="SignalP"/>
    </source>
</evidence>
<evidence type="ECO:0000313" key="2">
    <source>
        <dbReference type="EMBL" id="KCZ80955.1"/>
    </source>
</evidence>
<feature type="chain" id="PRO_5001571861" evidence="1">
    <location>
        <begin position="18"/>
        <end position="106"/>
    </location>
</feature>
<protein>
    <submittedName>
        <fullName evidence="2">Uncharacterized protein</fullName>
    </submittedName>
</protein>
<gene>
    <name evidence="2" type="ORF">H312_01610</name>
</gene>
<sequence length="106" mass="12575">MIIPFLYSLWILPIDVSVDPTVLLNLCAILDNITYKFINLPMSGKKLIVILTSFRETNKIFFIKYNICTPMPCLRSIVNMNFTNYKSKYYQPYLLIHRRFQIISFL</sequence>
<reference evidence="3" key="1">
    <citation type="submission" date="2013-02" db="EMBL/GenBank/DDBJ databases">
        <authorList>
            <consortium name="The Broad Institute Genome Sequencing Platform"/>
            <person name="Cuomo C."/>
            <person name="Becnel J."/>
            <person name="Sanscrainte N."/>
            <person name="Walker B."/>
            <person name="Young S.K."/>
            <person name="Zeng Q."/>
            <person name="Gargeya S."/>
            <person name="Fitzgerald M."/>
            <person name="Haas B."/>
            <person name="Abouelleil A."/>
            <person name="Alvarado L."/>
            <person name="Arachchi H.M."/>
            <person name="Berlin A.M."/>
            <person name="Chapman S.B."/>
            <person name="Dewar J."/>
            <person name="Goldberg J."/>
            <person name="Griggs A."/>
            <person name="Gujja S."/>
            <person name="Hansen M."/>
            <person name="Howarth C."/>
            <person name="Imamovic A."/>
            <person name="Larimer J."/>
            <person name="McCowan C."/>
            <person name="Murphy C."/>
            <person name="Neiman D."/>
            <person name="Pearson M."/>
            <person name="Priest M."/>
            <person name="Roberts A."/>
            <person name="Saif S."/>
            <person name="Shea T."/>
            <person name="Sisk P."/>
            <person name="Sykes S."/>
            <person name="Wortman J."/>
            <person name="Nusbaum C."/>
            <person name="Birren B."/>
        </authorList>
    </citation>
    <scope>NUCLEOTIDE SEQUENCE [LARGE SCALE GENOMIC DNA]</scope>
    <source>
        <strain evidence="3">PRA339</strain>
    </source>
</reference>
<keyword evidence="1" id="KW-0732">Signal</keyword>
<keyword evidence="3" id="KW-1185">Reference proteome</keyword>
<organism evidence="2 3">
    <name type="scientific">Anncaliia algerae PRA339</name>
    <dbReference type="NCBI Taxonomy" id="1288291"/>
    <lineage>
        <taxon>Eukaryota</taxon>
        <taxon>Fungi</taxon>
        <taxon>Fungi incertae sedis</taxon>
        <taxon>Microsporidia</taxon>
        <taxon>Tubulinosematoidea</taxon>
        <taxon>Tubulinosematidae</taxon>
        <taxon>Anncaliia</taxon>
    </lineage>
</organism>
<dbReference type="EMBL" id="KK365155">
    <property type="protein sequence ID" value="KCZ80955.1"/>
    <property type="molecule type" value="Genomic_DNA"/>
</dbReference>
<reference evidence="2 3" key="2">
    <citation type="submission" date="2014-03" db="EMBL/GenBank/DDBJ databases">
        <title>The Genome Sequence of Anncaliia algerae insect isolate PRA339.</title>
        <authorList>
            <consortium name="The Broad Institute Genome Sequencing Platform"/>
            <consortium name="The Broad Institute Genome Sequencing Center for Infectious Disease"/>
            <person name="Cuomo C."/>
            <person name="Becnel J."/>
            <person name="Sanscrainte N."/>
            <person name="Walker B."/>
            <person name="Young S.K."/>
            <person name="Zeng Q."/>
            <person name="Gargeya S."/>
            <person name="Fitzgerald M."/>
            <person name="Haas B."/>
            <person name="Abouelleil A."/>
            <person name="Alvarado L."/>
            <person name="Arachchi H.M."/>
            <person name="Berlin A.M."/>
            <person name="Chapman S.B."/>
            <person name="Dewar J."/>
            <person name="Goldberg J."/>
            <person name="Griggs A."/>
            <person name="Gujja S."/>
            <person name="Hansen M."/>
            <person name="Howarth C."/>
            <person name="Imamovic A."/>
            <person name="Larimer J."/>
            <person name="McCowan C."/>
            <person name="Murphy C."/>
            <person name="Neiman D."/>
            <person name="Pearson M."/>
            <person name="Priest M."/>
            <person name="Roberts A."/>
            <person name="Saif S."/>
            <person name="Shea T."/>
            <person name="Sisk P."/>
            <person name="Sykes S."/>
            <person name="Wortman J."/>
            <person name="Nusbaum C."/>
            <person name="Birren B."/>
        </authorList>
    </citation>
    <scope>NUCLEOTIDE SEQUENCE [LARGE SCALE GENOMIC DNA]</scope>
    <source>
        <strain evidence="2 3">PRA339</strain>
    </source>
</reference>
<accession>A0A059F1B2</accession>
<evidence type="ECO:0000313" key="3">
    <source>
        <dbReference type="Proteomes" id="UP000030655"/>
    </source>
</evidence>
<dbReference type="AlphaFoldDB" id="A0A059F1B2"/>
<dbReference type="Proteomes" id="UP000030655">
    <property type="component" value="Unassembled WGS sequence"/>
</dbReference>
<name>A0A059F1B2_9MICR</name>
<proteinExistence type="predicted"/>